<accession>A0A7S9PTL2</accession>
<protein>
    <submittedName>
        <fullName evidence="1">Uncharacterized protein</fullName>
    </submittedName>
</protein>
<dbReference type="AlphaFoldDB" id="A0A7S9PTL2"/>
<organism evidence="1 2">
    <name type="scientific">Epichloe festucae (strain Fl1)</name>
    <dbReference type="NCBI Taxonomy" id="877507"/>
    <lineage>
        <taxon>Eukaryota</taxon>
        <taxon>Fungi</taxon>
        <taxon>Dikarya</taxon>
        <taxon>Ascomycota</taxon>
        <taxon>Pezizomycotina</taxon>
        <taxon>Sordariomycetes</taxon>
        <taxon>Hypocreomycetidae</taxon>
        <taxon>Hypocreales</taxon>
        <taxon>Clavicipitaceae</taxon>
        <taxon>Epichloe</taxon>
    </lineage>
</organism>
<gene>
    <name evidence="1" type="ORF">C2857_002383</name>
</gene>
<dbReference type="Proteomes" id="UP000594364">
    <property type="component" value="Chromosome 2"/>
</dbReference>
<dbReference type="EMBL" id="CP031386">
    <property type="protein sequence ID" value="QPG95884.1"/>
    <property type="molecule type" value="Genomic_DNA"/>
</dbReference>
<name>A0A7S9PTL2_EPIFF</name>
<keyword evidence="2" id="KW-1185">Reference proteome</keyword>
<dbReference type="CDD" id="cd22997">
    <property type="entry name" value="GT_LH"/>
    <property type="match status" value="1"/>
</dbReference>
<evidence type="ECO:0000313" key="1">
    <source>
        <dbReference type="EMBL" id="QPG95884.1"/>
    </source>
</evidence>
<evidence type="ECO:0000313" key="2">
    <source>
        <dbReference type="Proteomes" id="UP000594364"/>
    </source>
</evidence>
<proteinExistence type="predicted"/>
<dbReference type="OrthoDB" id="422736at2759"/>
<dbReference type="PANTHER" id="PTHR36587">
    <property type="entry name" value="EXPRESSION SITE-ASSOCIATED GENE 3 (ESAG3)-LIKE PROTEIN"/>
    <property type="match status" value="1"/>
</dbReference>
<sequence>MALIAFLRRKLVIAVCLSMVLMGLLHPAIPFDMGLSEMMTHIQKSEQAANVDLPAESQSPNITNHASPSHDPDIPVSNVRTSRLHFLIPASRPNLQFCYHVASATAIRYPAPTLLGWNGHGEFDAAVTHLAKLRAMMRYLNRLNLEEEGDDLVMIMDGYDIIHQLPPDVMIERYFQAAAKANAHLAQRLGLSVEHAGAKNLKQTVFFGPDKVCWPQDARAARCWAAPPSTLGVDPFGPDKGPDEWSSKDPRWLNSGTIIGPATDVTKVINATIEEIDATYDTSFWQSDSDQYYLANVWGRQEYWRNQTFLGEDDLDDDDDSLDRIIPEKRSDTQETELHIAIEYESSLFQTKFGNEPFIGFLQYNLTDQSANINTDLVGQGEKFRSYPIRMPDNVRTALMKLYNSVPSAHAGASAEDWIQLVHLGTNFVTKQIYGLWHCTGGKEFLDGEFTRMWFYPFVKSLLRESVKASQRNEPLSTKLIDGRRWIPKWSYPNKEDRSDEYGGAWSDEGPGKFVSWKEMCGDHEGILFAGSAGYGFVNGNGGDGGTD</sequence>
<reference evidence="1 2" key="1">
    <citation type="journal article" date="2018" name="PLoS Genet.">
        <title>Repeat elements organise 3D genome structure and mediate transcription in the filamentous fungus Epichloe festucae.</title>
        <authorList>
            <person name="Winter D.J."/>
            <person name="Ganley A.R.D."/>
            <person name="Young C.A."/>
            <person name="Liachko I."/>
            <person name="Schardl C.L."/>
            <person name="Dupont P.Y."/>
            <person name="Berry D."/>
            <person name="Ram A."/>
            <person name="Scott B."/>
            <person name="Cox M.P."/>
        </authorList>
    </citation>
    <scope>NUCLEOTIDE SEQUENCE [LARGE SCALE GENOMIC DNA]</scope>
    <source>
        <strain evidence="1 2">Fl1</strain>
    </source>
</reference>
<dbReference type="PANTHER" id="PTHR36587:SF2">
    <property type="entry name" value="EXPRESSION SITE-ASSOCIATED GENE 3 (ESAG3)-LIKE PROTEIN"/>
    <property type="match status" value="1"/>
</dbReference>